<protein>
    <submittedName>
        <fullName evidence="4">Aldo/keto reductase</fullName>
    </submittedName>
</protein>
<keyword evidence="5" id="KW-1185">Reference proteome</keyword>
<dbReference type="PANTHER" id="PTHR43364:SF4">
    <property type="entry name" value="NAD(P)-LINKED OXIDOREDUCTASE SUPERFAMILY PROTEIN"/>
    <property type="match status" value="1"/>
</dbReference>
<accession>A0A8E2EZQ7</accession>
<dbReference type="SUPFAM" id="SSF51430">
    <property type="entry name" value="NAD(P)-linked oxidoreductase"/>
    <property type="match status" value="2"/>
</dbReference>
<gene>
    <name evidence="4" type="ORF">AOQ84DRAFT_222657</name>
</gene>
<dbReference type="Gene3D" id="3.20.20.100">
    <property type="entry name" value="NADP-dependent oxidoreductase domain"/>
    <property type="match status" value="1"/>
</dbReference>
<keyword evidence="1" id="KW-0560">Oxidoreductase</keyword>
<evidence type="ECO:0000313" key="5">
    <source>
        <dbReference type="Proteomes" id="UP000250140"/>
    </source>
</evidence>
<dbReference type="AlphaFoldDB" id="A0A8E2EZQ7"/>
<dbReference type="Pfam" id="PF00248">
    <property type="entry name" value="Aldo_ket_red"/>
    <property type="match status" value="1"/>
</dbReference>
<proteinExistence type="predicted"/>
<dbReference type="InterPro" id="IPR023210">
    <property type="entry name" value="NADP_OxRdtase_dom"/>
</dbReference>
<sequence>MPVTVVFGAGGIGTGNFASTWDTPDKVSALLSSLTELGINQLGSAALYPPGNPWDTETPLGQARAVHILYAHAPNPEIPIEETAAAFHNHYLAGRFEKVTGNLNLLLFLQSLMCKGIPARICNFNAKQMREFLSVCSARGYVKPSIYQGQYNALFRSCEKDLFPLLREHNIKFYAYSPLAGGFLTGKLTLPETTSSAASTVAGSSASATDSLSPRNRYTGPNAAPF</sequence>
<name>A0A8E2EZQ7_9PEZI</name>
<reference evidence="4 5" key="1">
    <citation type="journal article" date="2016" name="Nat. Commun.">
        <title>Ectomycorrhizal ecology is imprinted in the genome of the dominant symbiotic fungus Cenococcum geophilum.</title>
        <authorList>
            <consortium name="DOE Joint Genome Institute"/>
            <person name="Peter M."/>
            <person name="Kohler A."/>
            <person name="Ohm R.A."/>
            <person name="Kuo A."/>
            <person name="Krutzmann J."/>
            <person name="Morin E."/>
            <person name="Arend M."/>
            <person name="Barry K.W."/>
            <person name="Binder M."/>
            <person name="Choi C."/>
            <person name="Clum A."/>
            <person name="Copeland A."/>
            <person name="Grisel N."/>
            <person name="Haridas S."/>
            <person name="Kipfer T."/>
            <person name="LaButti K."/>
            <person name="Lindquist E."/>
            <person name="Lipzen A."/>
            <person name="Maire R."/>
            <person name="Meier B."/>
            <person name="Mihaltcheva S."/>
            <person name="Molinier V."/>
            <person name="Murat C."/>
            <person name="Poggeler S."/>
            <person name="Quandt C.A."/>
            <person name="Sperisen C."/>
            <person name="Tritt A."/>
            <person name="Tisserant E."/>
            <person name="Crous P.W."/>
            <person name="Henrissat B."/>
            <person name="Nehls U."/>
            <person name="Egli S."/>
            <person name="Spatafora J.W."/>
            <person name="Grigoriev I.V."/>
            <person name="Martin F.M."/>
        </authorList>
    </citation>
    <scope>NUCLEOTIDE SEQUENCE [LARGE SCALE GENOMIC DNA]</scope>
    <source>
        <strain evidence="4 5">CBS 207.34</strain>
    </source>
</reference>
<evidence type="ECO:0000256" key="2">
    <source>
        <dbReference type="SAM" id="MobiDB-lite"/>
    </source>
</evidence>
<dbReference type="GO" id="GO:0016491">
    <property type="term" value="F:oxidoreductase activity"/>
    <property type="evidence" value="ECO:0007669"/>
    <property type="project" value="UniProtKB-KW"/>
</dbReference>
<dbReference type="Proteomes" id="UP000250140">
    <property type="component" value="Unassembled WGS sequence"/>
</dbReference>
<dbReference type="OrthoDB" id="48988at2759"/>
<organism evidence="4 5">
    <name type="scientific">Glonium stellatum</name>
    <dbReference type="NCBI Taxonomy" id="574774"/>
    <lineage>
        <taxon>Eukaryota</taxon>
        <taxon>Fungi</taxon>
        <taxon>Dikarya</taxon>
        <taxon>Ascomycota</taxon>
        <taxon>Pezizomycotina</taxon>
        <taxon>Dothideomycetes</taxon>
        <taxon>Pleosporomycetidae</taxon>
        <taxon>Gloniales</taxon>
        <taxon>Gloniaceae</taxon>
        <taxon>Glonium</taxon>
    </lineage>
</organism>
<dbReference type="EMBL" id="KV749821">
    <property type="protein sequence ID" value="OCL07650.1"/>
    <property type="molecule type" value="Genomic_DNA"/>
</dbReference>
<feature type="region of interest" description="Disordered" evidence="2">
    <location>
        <begin position="206"/>
        <end position="226"/>
    </location>
</feature>
<dbReference type="InterPro" id="IPR036812">
    <property type="entry name" value="NAD(P)_OxRdtase_dom_sf"/>
</dbReference>
<evidence type="ECO:0000256" key="1">
    <source>
        <dbReference type="ARBA" id="ARBA00023002"/>
    </source>
</evidence>
<evidence type="ECO:0000259" key="3">
    <source>
        <dbReference type="Pfam" id="PF00248"/>
    </source>
</evidence>
<evidence type="ECO:0000313" key="4">
    <source>
        <dbReference type="EMBL" id="OCL07650.1"/>
    </source>
</evidence>
<dbReference type="InterPro" id="IPR050523">
    <property type="entry name" value="AKR_Detox_Biosynth"/>
</dbReference>
<feature type="domain" description="NADP-dependent oxidoreductase" evidence="3">
    <location>
        <begin position="121"/>
        <end position="194"/>
    </location>
</feature>
<dbReference type="PANTHER" id="PTHR43364">
    <property type="entry name" value="NADH-SPECIFIC METHYLGLYOXAL REDUCTASE-RELATED"/>
    <property type="match status" value="1"/>
</dbReference>